<dbReference type="PROSITE" id="PS50851">
    <property type="entry name" value="CHEW"/>
    <property type="match status" value="1"/>
</dbReference>
<dbReference type="InterPro" id="IPR036061">
    <property type="entry name" value="CheW-like_dom_sf"/>
</dbReference>
<dbReference type="Gene3D" id="3.30.565.10">
    <property type="entry name" value="Histidine kinase-like ATPase, C-terminal domain"/>
    <property type="match status" value="1"/>
</dbReference>
<dbReference type="InterPro" id="IPR005467">
    <property type="entry name" value="His_kinase_dom"/>
</dbReference>
<dbReference type="InterPro" id="IPR002545">
    <property type="entry name" value="CheW-lke_dom"/>
</dbReference>
<feature type="domain" description="Histidine kinase" evidence="8">
    <location>
        <begin position="365"/>
        <end position="610"/>
    </location>
</feature>
<dbReference type="RefSeq" id="WP_378159997.1">
    <property type="nucleotide sequence ID" value="NZ_JBHSBU010000001.1"/>
</dbReference>
<dbReference type="SMART" id="SM01231">
    <property type="entry name" value="H-kinase_dim"/>
    <property type="match status" value="1"/>
</dbReference>
<evidence type="ECO:0000313" key="12">
    <source>
        <dbReference type="Proteomes" id="UP001595791"/>
    </source>
</evidence>
<keyword evidence="5" id="KW-0418">Kinase</keyword>
<gene>
    <name evidence="11" type="ORF">ACFOW7_00805</name>
</gene>
<dbReference type="InterPro" id="IPR037006">
    <property type="entry name" value="CheA-like_homodim_sf"/>
</dbReference>
<dbReference type="SMART" id="SM00387">
    <property type="entry name" value="HATPase_c"/>
    <property type="match status" value="1"/>
</dbReference>
<dbReference type="InterPro" id="IPR004358">
    <property type="entry name" value="Sig_transdc_His_kin-like_C"/>
</dbReference>
<dbReference type="InterPro" id="IPR051315">
    <property type="entry name" value="Bact_Chemotaxis_CheA"/>
</dbReference>
<dbReference type="PRINTS" id="PR00344">
    <property type="entry name" value="BCTRLSENSOR"/>
</dbReference>
<feature type="modified residue" description="Phosphohistidine" evidence="7">
    <location>
        <position position="44"/>
    </location>
</feature>
<keyword evidence="3 7" id="KW-0597">Phosphoprotein</keyword>
<reference evidence="12" key="1">
    <citation type="journal article" date="2019" name="Int. J. Syst. Evol. Microbiol.">
        <title>The Global Catalogue of Microorganisms (GCM) 10K type strain sequencing project: providing services to taxonomists for standard genome sequencing and annotation.</title>
        <authorList>
            <consortium name="The Broad Institute Genomics Platform"/>
            <consortium name="The Broad Institute Genome Sequencing Center for Infectious Disease"/>
            <person name="Wu L."/>
            <person name="Ma J."/>
        </authorList>
    </citation>
    <scope>NUCLEOTIDE SEQUENCE [LARGE SCALE GENOMIC DNA]</scope>
    <source>
        <strain evidence="12">LMG 29894</strain>
    </source>
</reference>
<dbReference type="SMART" id="SM00260">
    <property type="entry name" value="CheW"/>
    <property type="match status" value="1"/>
</dbReference>
<evidence type="ECO:0000256" key="7">
    <source>
        <dbReference type="PROSITE-ProRule" id="PRU00110"/>
    </source>
</evidence>
<evidence type="ECO:0000259" key="10">
    <source>
        <dbReference type="PROSITE" id="PS50894"/>
    </source>
</evidence>
<dbReference type="GO" id="GO:0004673">
    <property type="term" value="F:protein histidine kinase activity"/>
    <property type="evidence" value="ECO:0007669"/>
    <property type="project" value="UniProtKB-EC"/>
</dbReference>
<organism evidence="11 12">
    <name type="scientific">Chitinimonas lacunae</name>
    <dbReference type="NCBI Taxonomy" id="1963018"/>
    <lineage>
        <taxon>Bacteria</taxon>
        <taxon>Pseudomonadati</taxon>
        <taxon>Pseudomonadota</taxon>
        <taxon>Betaproteobacteria</taxon>
        <taxon>Neisseriales</taxon>
        <taxon>Chitinibacteraceae</taxon>
        <taxon>Chitinimonas</taxon>
    </lineage>
</organism>
<dbReference type="EC" id="2.7.13.3" evidence="2"/>
<comment type="catalytic activity">
    <reaction evidence="1">
        <text>ATP + protein L-histidine = ADP + protein N-phospho-L-histidine.</text>
        <dbReference type="EC" id="2.7.13.3"/>
    </reaction>
</comment>
<dbReference type="Proteomes" id="UP001595791">
    <property type="component" value="Unassembled WGS sequence"/>
</dbReference>
<evidence type="ECO:0000259" key="9">
    <source>
        <dbReference type="PROSITE" id="PS50851"/>
    </source>
</evidence>
<dbReference type="Pfam" id="PF02895">
    <property type="entry name" value="H-kinase_dim"/>
    <property type="match status" value="1"/>
</dbReference>
<dbReference type="Pfam" id="PF02518">
    <property type="entry name" value="HATPase_c"/>
    <property type="match status" value="1"/>
</dbReference>
<dbReference type="PANTHER" id="PTHR43395:SF1">
    <property type="entry name" value="CHEMOTAXIS PROTEIN CHEA"/>
    <property type="match status" value="1"/>
</dbReference>
<dbReference type="SUPFAM" id="SSF55874">
    <property type="entry name" value="ATPase domain of HSP90 chaperone/DNA topoisomerase II/histidine kinase"/>
    <property type="match status" value="1"/>
</dbReference>
<evidence type="ECO:0000256" key="4">
    <source>
        <dbReference type="ARBA" id="ARBA00022679"/>
    </source>
</evidence>
<dbReference type="InterPro" id="IPR036097">
    <property type="entry name" value="HisK_dim/P_sf"/>
</dbReference>
<evidence type="ECO:0000256" key="5">
    <source>
        <dbReference type="ARBA" id="ARBA00022777"/>
    </source>
</evidence>
<dbReference type="Gene3D" id="2.30.30.40">
    <property type="entry name" value="SH3 Domains"/>
    <property type="match status" value="1"/>
</dbReference>
<dbReference type="SUPFAM" id="SSF50341">
    <property type="entry name" value="CheW-like"/>
    <property type="match status" value="1"/>
</dbReference>
<dbReference type="InterPro" id="IPR036641">
    <property type="entry name" value="HPT_dom_sf"/>
</dbReference>
<comment type="caution">
    <text evidence="11">The sequence shown here is derived from an EMBL/GenBank/DDBJ whole genome shotgun (WGS) entry which is preliminary data.</text>
</comment>
<sequence>MNPVLRQFLTESAEGLERMTALLLALERDPADPAGLDELFRVIHTFKGNSGLFDFAALTRLVHAGEDLLDAVRAGQRQLDCELVEGLLEMVDLLDSMLDTIEQHDQPAEEQDRAARALAAQLRGDSVAAVAARPDESSDHAAALTALLGELAPPVQAAVSAQLGPADPARVLVRYRPEPDCFYKGEDPLLLLRELPGRLWQRIDQHEPWPALAELDVYRCNLDCLAVSDAPLDQVQTHFRCVAEQVQIAPVPSPSLATLPSDSLRTLLGIVSAQRDALAHSSGPGHLQAVAGALQAVARQLGVEVAEFDGSGPAPLQQLADTLLAQLERTEHSEAAAPVMRSRTESNGETGVRGGLLRVEQTKVDKLMELVGELAVARNALPYLLQKAESGVSGKELAREIKLQHATLNRITEDLQDAVMQIRMLPIGTVLQRFPRLVRDLAGKLDKEVRLELVGEDTEADKTIVEALADPLIHLVRNSLDHGFETPDERRAAGKPSEGRLRISASQQAEGVVIEVADDGRGMDPERIKAKAIRQGLLDPEQAAALTVQQATELVFLPGFSTTETVSDLSGRGVGMDVVKSAVERLRGRVEIHSAQGEGTRLRLAVPLSVAVSHVMLIRSSGQPFGIPMDCVVETVRLPQAQIRGFKGERAAVLRDRLVPLHALSDLLELPEPPQANEDGELAVLLVRLGGETVGLIVDSFDAAADLILKPFEGVLAGLTVYAGTALMGDGSVLMVLNPKELF</sequence>
<feature type="domain" description="CheW-like" evidence="9">
    <location>
        <begin position="612"/>
        <end position="743"/>
    </location>
</feature>
<dbReference type="SUPFAM" id="SSF47226">
    <property type="entry name" value="Histidine-containing phosphotransfer domain, HPT domain"/>
    <property type="match status" value="1"/>
</dbReference>
<feature type="domain" description="HPt" evidence="10">
    <location>
        <begin position="1"/>
        <end position="101"/>
    </location>
</feature>
<dbReference type="SUPFAM" id="SSF47384">
    <property type="entry name" value="Homodimeric domain of signal transducing histidine kinase"/>
    <property type="match status" value="1"/>
</dbReference>
<dbReference type="InterPro" id="IPR004105">
    <property type="entry name" value="CheA-like_dim"/>
</dbReference>
<dbReference type="SMART" id="SM00073">
    <property type="entry name" value="HPT"/>
    <property type="match status" value="1"/>
</dbReference>
<name>A0ABV8MIC1_9NEIS</name>
<dbReference type="Pfam" id="PF01584">
    <property type="entry name" value="CheW"/>
    <property type="match status" value="1"/>
</dbReference>
<dbReference type="PROSITE" id="PS50894">
    <property type="entry name" value="HPT"/>
    <property type="match status" value="1"/>
</dbReference>
<dbReference type="PROSITE" id="PS50109">
    <property type="entry name" value="HIS_KIN"/>
    <property type="match status" value="1"/>
</dbReference>
<evidence type="ECO:0000256" key="2">
    <source>
        <dbReference type="ARBA" id="ARBA00012438"/>
    </source>
</evidence>
<evidence type="ECO:0000259" key="8">
    <source>
        <dbReference type="PROSITE" id="PS50109"/>
    </source>
</evidence>
<dbReference type="Gene3D" id="1.10.287.560">
    <property type="entry name" value="Histidine kinase CheA-like, homodimeric domain"/>
    <property type="match status" value="1"/>
</dbReference>
<protein>
    <recommendedName>
        <fullName evidence="2">histidine kinase</fullName>
        <ecNumber evidence="2">2.7.13.3</ecNumber>
    </recommendedName>
</protein>
<dbReference type="CDD" id="cd00088">
    <property type="entry name" value="HPT"/>
    <property type="match status" value="1"/>
</dbReference>
<dbReference type="InterPro" id="IPR008207">
    <property type="entry name" value="Sig_transdc_His_kin_Hpt_dom"/>
</dbReference>
<evidence type="ECO:0000313" key="11">
    <source>
        <dbReference type="EMBL" id="MFC4157884.1"/>
    </source>
</evidence>
<dbReference type="Gene3D" id="1.20.120.160">
    <property type="entry name" value="HPT domain"/>
    <property type="match status" value="1"/>
</dbReference>
<keyword evidence="4 11" id="KW-0808">Transferase</keyword>
<dbReference type="InterPro" id="IPR003594">
    <property type="entry name" value="HATPase_dom"/>
</dbReference>
<dbReference type="EMBL" id="JBHSBU010000001">
    <property type="protein sequence ID" value="MFC4157884.1"/>
    <property type="molecule type" value="Genomic_DNA"/>
</dbReference>
<keyword evidence="6" id="KW-0902">Two-component regulatory system</keyword>
<evidence type="ECO:0000256" key="1">
    <source>
        <dbReference type="ARBA" id="ARBA00000085"/>
    </source>
</evidence>
<dbReference type="InterPro" id="IPR036890">
    <property type="entry name" value="HATPase_C_sf"/>
</dbReference>
<proteinExistence type="predicted"/>
<evidence type="ECO:0000256" key="6">
    <source>
        <dbReference type="ARBA" id="ARBA00023012"/>
    </source>
</evidence>
<accession>A0ABV8MIC1</accession>
<dbReference type="CDD" id="cd16916">
    <property type="entry name" value="HATPase_CheA-like"/>
    <property type="match status" value="1"/>
</dbReference>
<evidence type="ECO:0000256" key="3">
    <source>
        <dbReference type="ARBA" id="ARBA00022553"/>
    </source>
</evidence>
<dbReference type="Pfam" id="PF01627">
    <property type="entry name" value="Hpt"/>
    <property type="match status" value="1"/>
</dbReference>
<dbReference type="PANTHER" id="PTHR43395">
    <property type="entry name" value="SENSOR HISTIDINE KINASE CHEA"/>
    <property type="match status" value="1"/>
</dbReference>
<keyword evidence="12" id="KW-1185">Reference proteome</keyword>